<feature type="domain" description="Aminotransferase class I/classII large" evidence="4">
    <location>
        <begin position="33"/>
        <end position="392"/>
    </location>
</feature>
<keyword evidence="2 5" id="KW-0032">Aminotransferase</keyword>
<evidence type="ECO:0000313" key="6">
    <source>
        <dbReference type="Proteomes" id="UP001060336"/>
    </source>
</evidence>
<dbReference type="Proteomes" id="UP001060336">
    <property type="component" value="Chromosome"/>
</dbReference>
<dbReference type="InterPro" id="IPR015422">
    <property type="entry name" value="PyrdxlP-dep_Trfase_small"/>
</dbReference>
<dbReference type="CDD" id="cd00609">
    <property type="entry name" value="AAT_like"/>
    <property type="match status" value="1"/>
</dbReference>
<keyword evidence="3" id="KW-0808">Transferase</keyword>
<gene>
    <name evidence="5" type="ORF">NUH88_11260</name>
</gene>
<dbReference type="InterPro" id="IPR050881">
    <property type="entry name" value="LL-DAP_aminotransferase"/>
</dbReference>
<dbReference type="PANTHER" id="PTHR42832">
    <property type="entry name" value="AMINO ACID AMINOTRANSFERASE"/>
    <property type="match status" value="1"/>
</dbReference>
<name>A0A9J7ARQ6_9PROT</name>
<dbReference type="InterPro" id="IPR015421">
    <property type="entry name" value="PyrdxlP-dep_Trfase_major"/>
</dbReference>
<evidence type="ECO:0000256" key="2">
    <source>
        <dbReference type="ARBA" id="ARBA00022576"/>
    </source>
</evidence>
<dbReference type="PANTHER" id="PTHR42832:SF3">
    <property type="entry name" value="L-GLUTAMINE--4-(METHYLSULFANYL)-2-OXOBUTANOATE AMINOTRANSFERASE"/>
    <property type="match status" value="1"/>
</dbReference>
<sequence>MINPALQPLSDYTFARLNRMLENVEPAADKRPILLSVGEPQIQPPAFLSEIVAANGNLWNKYPPPKGDLAFREAVTGWLNRRYGMPDGMLDPERHVTSISGTREALYQLGFLAVPERKNGQQPVILMPNPLYHSYRGAAMLGRAEPVYMNATEENNFLPHPENVAPEILERTALCFLCTPSNPQGRVATLDYLKRAIELARQYDFMLAVDECYAEIYRGDPPPGGLQAAAALGSSLENIVVLHSLSKRSSAPGMRSGFLAGDPELVKRYGEYIMFGSASTPLPVLHAATALWKDEAHVEANRAHYAENWQIASRVLGNKAGYREAEAGFFVCMPADDAAGLTKQIWREQAVKIVPVGLMAREDADCVNPGDPYVRIALVYDTETTEEGLRRIAPYF</sequence>
<reference evidence="5" key="1">
    <citation type="submission" date="2022-08" db="EMBL/GenBank/DDBJ databases">
        <title>Nisaea acidiphila sp. nov., isolated from a marine algal debris and emended description of the genus Nisaea Urios et al. 2008.</title>
        <authorList>
            <person name="Kwon K."/>
        </authorList>
    </citation>
    <scope>NUCLEOTIDE SEQUENCE</scope>
    <source>
        <strain evidence="5">MEBiC11861</strain>
    </source>
</reference>
<evidence type="ECO:0000259" key="4">
    <source>
        <dbReference type="Pfam" id="PF00155"/>
    </source>
</evidence>
<dbReference type="RefSeq" id="WP_257766505.1">
    <property type="nucleotide sequence ID" value="NZ_CP102480.1"/>
</dbReference>
<dbReference type="GO" id="GO:0030170">
    <property type="term" value="F:pyridoxal phosphate binding"/>
    <property type="evidence" value="ECO:0007669"/>
    <property type="project" value="InterPro"/>
</dbReference>
<dbReference type="SUPFAM" id="SSF53383">
    <property type="entry name" value="PLP-dependent transferases"/>
    <property type="match status" value="1"/>
</dbReference>
<dbReference type="Gene3D" id="3.90.1150.10">
    <property type="entry name" value="Aspartate Aminotransferase, domain 1"/>
    <property type="match status" value="1"/>
</dbReference>
<dbReference type="InterPro" id="IPR004839">
    <property type="entry name" value="Aminotransferase_I/II_large"/>
</dbReference>
<dbReference type="EMBL" id="CP102480">
    <property type="protein sequence ID" value="UUX47997.1"/>
    <property type="molecule type" value="Genomic_DNA"/>
</dbReference>
<evidence type="ECO:0000256" key="3">
    <source>
        <dbReference type="ARBA" id="ARBA00022679"/>
    </source>
</evidence>
<evidence type="ECO:0000313" key="5">
    <source>
        <dbReference type="EMBL" id="UUX47997.1"/>
    </source>
</evidence>
<accession>A0A9J7ARQ6</accession>
<evidence type="ECO:0000256" key="1">
    <source>
        <dbReference type="ARBA" id="ARBA00001933"/>
    </source>
</evidence>
<protein>
    <submittedName>
        <fullName evidence="5">Aminotransferase class I/II-fold pyridoxal phosphate-dependent enzyme</fullName>
    </submittedName>
</protein>
<dbReference type="Gene3D" id="3.40.640.10">
    <property type="entry name" value="Type I PLP-dependent aspartate aminotransferase-like (Major domain)"/>
    <property type="match status" value="1"/>
</dbReference>
<dbReference type="GO" id="GO:0008483">
    <property type="term" value="F:transaminase activity"/>
    <property type="evidence" value="ECO:0007669"/>
    <property type="project" value="UniProtKB-KW"/>
</dbReference>
<keyword evidence="6" id="KW-1185">Reference proteome</keyword>
<dbReference type="InterPro" id="IPR015424">
    <property type="entry name" value="PyrdxlP-dep_Trfase"/>
</dbReference>
<comment type="cofactor">
    <cofactor evidence="1">
        <name>pyridoxal 5'-phosphate</name>
        <dbReference type="ChEBI" id="CHEBI:597326"/>
    </cofactor>
</comment>
<organism evidence="5 6">
    <name type="scientific">Nisaea acidiphila</name>
    <dbReference type="NCBI Taxonomy" id="1862145"/>
    <lineage>
        <taxon>Bacteria</taxon>
        <taxon>Pseudomonadati</taxon>
        <taxon>Pseudomonadota</taxon>
        <taxon>Alphaproteobacteria</taxon>
        <taxon>Rhodospirillales</taxon>
        <taxon>Thalassobaculaceae</taxon>
        <taxon>Nisaea</taxon>
    </lineage>
</organism>
<proteinExistence type="predicted"/>
<dbReference type="KEGG" id="naci:NUH88_11260"/>
<dbReference type="AlphaFoldDB" id="A0A9J7ARQ6"/>
<dbReference type="Pfam" id="PF00155">
    <property type="entry name" value="Aminotran_1_2"/>
    <property type="match status" value="1"/>
</dbReference>